<comment type="function">
    <text evidence="10">Member of the two-component regulatory system HssS/HssR involved in intracellular heme homeostasis and tempering of staphylococcal virulence. Phosphorylated HssR binds to a direct repeat sequence within hrtAB promoter and activates the expression of hrtAB, an efflux pump, in response to extracellular heme, hemin, hemoglobin or blood.</text>
</comment>
<organism evidence="16 17">
    <name type="scientific">Rossellomorea vietnamensis</name>
    <dbReference type="NCBI Taxonomy" id="218284"/>
    <lineage>
        <taxon>Bacteria</taxon>
        <taxon>Bacillati</taxon>
        <taxon>Bacillota</taxon>
        <taxon>Bacilli</taxon>
        <taxon>Bacillales</taxon>
        <taxon>Bacillaceae</taxon>
        <taxon>Rossellomorea</taxon>
    </lineage>
</organism>
<dbReference type="InterPro" id="IPR001789">
    <property type="entry name" value="Sig_transdc_resp-reg_receiver"/>
</dbReference>
<dbReference type="GO" id="GO:0032993">
    <property type="term" value="C:protein-DNA complex"/>
    <property type="evidence" value="ECO:0007669"/>
    <property type="project" value="TreeGrafter"/>
</dbReference>
<keyword evidence="9" id="KW-0804">Transcription</keyword>
<feature type="DNA-binding region" description="OmpR/PhoB-type" evidence="13">
    <location>
        <begin position="126"/>
        <end position="224"/>
    </location>
</feature>
<keyword evidence="6" id="KW-0843">Virulence</keyword>
<evidence type="ECO:0000256" key="11">
    <source>
        <dbReference type="ARBA" id="ARBA00039976"/>
    </source>
</evidence>
<evidence type="ECO:0000259" key="14">
    <source>
        <dbReference type="PROSITE" id="PS50110"/>
    </source>
</evidence>
<keyword evidence="4" id="KW-0902">Two-component regulatory system</keyword>
<dbReference type="GO" id="GO:0000976">
    <property type="term" value="F:transcription cis-regulatory region binding"/>
    <property type="evidence" value="ECO:0007669"/>
    <property type="project" value="TreeGrafter"/>
</dbReference>
<dbReference type="Pfam" id="PF00486">
    <property type="entry name" value="Trans_reg_C"/>
    <property type="match status" value="1"/>
</dbReference>
<evidence type="ECO:0000256" key="1">
    <source>
        <dbReference type="ARBA" id="ARBA00004496"/>
    </source>
</evidence>
<dbReference type="CDD" id="cd00383">
    <property type="entry name" value="trans_reg_C"/>
    <property type="match status" value="1"/>
</dbReference>
<evidence type="ECO:0000256" key="3">
    <source>
        <dbReference type="ARBA" id="ARBA00022553"/>
    </source>
</evidence>
<proteinExistence type="predicted"/>
<keyword evidence="8" id="KW-0010">Activator</keyword>
<evidence type="ECO:0000313" key="16">
    <source>
        <dbReference type="EMBL" id="TYR95020.1"/>
    </source>
</evidence>
<dbReference type="PANTHER" id="PTHR48111:SF49">
    <property type="entry name" value="HEME RESPONSE REGULATOR HSSR"/>
    <property type="match status" value="1"/>
</dbReference>
<dbReference type="AlphaFoldDB" id="A0A5D4M1R8"/>
<dbReference type="Gene3D" id="3.40.50.2300">
    <property type="match status" value="1"/>
</dbReference>
<dbReference type="GO" id="GO:0006355">
    <property type="term" value="P:regulation of DNA-templated transcription"/>
    <property type="evidence" value="ECO:0007669"/>
    <property type="project" value="InterPro"/>
</dbReference>
<evidence type="ECO:0000313" key="17">
    <source>
        <dbReference type="Proteomes" id="UP000325182"/>
    </source>
</evidence>
<evidence type="ECO:0000256" key="10">
    <source>
        <dbReference type="ARBA" id="ARBA00037471"/>
    </source>
</evidence>
<accession>A0A5D4M1R8</accession>
<sequence>MSLISILVVDDDSNIRELTNLYLTMEGYNVLQASDGEEAIKLLKRQDIHLAVIDIMMPRKSGWELCEEIREGYDIPIIMLTAKGESEDKVKGFELGTDDYIVKPFDAKEFVLRVKALLRRNKVHAEKRMSIGNVKIDGRSLEVIVGDKSIAFPLKEFQLLFKLAANPGRVFSRDHLIEDIWGIEFDGNERTIDSHIKKIRKKLEDKNAQVTITTIRGLGYRLEEKYKDV</sequence>
<dbReference type="InterPro" id="IPR039420">
    <property type="entry name" value="WalR-like"/>
</dbReference>
<dbReference type="EMBL" id="VTEG01000033">
    <property type="protein sequence ID" value="TYR95020.1"/>
    <property type="molecule type" value="Genomic_DNA"/>
</dbReference>
<dbReference type="PANTHER" id="PTHR48111">
    <property type="entry name" value="REGULATOR OF RPOS"/>
    <property type="match status" value="1"/>
</dbReference>
<keyword evidence="7 13" id="KW-0238">DNA-binding</keyword>
<name>A0A5D4M1R8_9BACI</name>
<feature type="domain" description="Response regulatory" evidence="14">
    <location>
        <begin position="5"/>
        <end position="118"/>
    </location>
</feature>
<evidence type="ECO:0000256" key="6">
    <source>
        <dbReference type="ARBA" id="ARBA00023026"/>
    </source>
</evidence>
<evidence type="ECO:0000256" key="2">
    <source>
        <dbReference type="ARBA" id="ARBA00022490"/>
    </source>
</evidence>
<evidence type="ECO:0000256" key="5">
    <source>
        <dbReference type="ARBA" id="ARBA00023015"/>
    </source>
</evidence>
<dbReference type="SMART" id="SM00448">
    <property type="entry name" value="REC"/>
    <property type="match status" value="1"/>
</dbReference>
<dbReference type="InterPro" id="IPR011006">
    <property type="entry name" value="CheY-like_superfamily"/>
</dbReference>
<dbReference type="Pfam" id="PF00072">
    <property type="entry name" value="Response_reg"/>
    <property type="match status" value="1"/>
</dbReference>
<dbReference type="FunFam" id="3.40.50.2300:FF:000001">
    <property type="entry name" value="DNA-binding response regulator PhoB"/>
    <property type="match status" value="1"/>
</dbReference>
<keyword evidence="2" id="KW-0963">Cytoplasm</keyword>
<dbReference type="SUPFAM" id="SSF52172">
    <property type="entry name" value="CheY-like"/>
    <property type="match status" value="1"/>
</dbReference>
<evidence type="ECO:0000256" key="9">
    <source>
        <dbReference type="ARBA" id="ARBA00023163"/>
    </source>
</evidence>
<dbReference type="InterPro" id="IPR001867">
    <property type="entry name" value="OmpR/PhoB-type_DNA-bd"/>
</dbReference>
<dbReference type="FunFam" id="1.10.10.10:FF:000018">
    <property type="entry name" value="DNA-binding response regulator ResD"/>
    <property type="match status" value="1"/>
</dbReference>
<reference evidence="16 17" key="1">
    <citation type="submission" date="2019-08" db="EMBL/GenBank/DDBJ databases">
        <title>Bacillus genomes from the desert of Cuatro Cienegas, Coahuila.</title>
        <authorList>
            <person name="Olmedo-Alvarez G."/>
        </authorList>
    </citation>
    <scope>NUCLEOTIDE SEQUENCE [LARGE SCALE GENOMIC DNA]</scope>
    <source>
        <strain evidence="16 17">CH128b_4D</strain>
    </source>
</reference>
<evidence type="ECO:0000256" key="7">
    <source>
        <dbReference type="ARBA" id="ARBA00023125"/>
    </source>
</evidence>
<evidence type="ECO:0000256" key="8">
    <source>
        <dbReference type="ARBA" id="ARBA00023159"/>
    </source>
</evidence>
<protein>
    <recommendedName>
        <fullName evidence="11">Heme response regulator HssR</fullName>
    </recommendedName>
</protein>
<dbReference type="PROSITE" id="PS51755">
    <property type="entry name" value="OMPR_PHOB"/>
    <property type="match status" value="1"/>
</dbReference>
<evidence type="ECO:0000256" key="4">
    <source>
        <dbReference type="ARBA" id="ARBA00023012"/>
    </source>
</evidence>
<dbReference type="Gene3D" id="6.10.250.690">
    <property type="match status" value="1"/>
</dbReference>
<evidence type="ECO:0000256" key="13">
    <source>
        <dbReference type="PROSITE-ProRule" id="PRU01091"/>
    </source>
</evidence>
<dbReference type="PROSITE" id="PS50110">
    <property type="entry name" value="RESPONSE_REGULATORY"/>
    <property type="match status" value="1"/>
</dbReference>
<dbReference type="Gene3D" id="1.10.10.10">
    <property type="entry name" value="Winged helix-like DNA-binding domain superfamily/Winged helix DNA-binding domain"/>
    <property type="match status" value="1"/>
</dbReference>
<feature type="domain" description="OmpR/PhoB-type" evidence="15">
    <location>
        <begin position="126"/>
        <end position="224"/>
    </location>
</feature>
<gene>
    <name evidence="16" type="ORF">FZC84_22040</name>
</gene>
<dbReference type="CDD" id="cd17574">
    <property type="entry name" value="REC_OmpR"/>
    <property type="match status" value="1"/>
</dbReference>
<dbReference type="InterPro" id="IPR036388">
    <property type="entry name" value="WH-like_DNA-bd_sf"/>
</dbReference>
<dbReference type="Proteomes" id="UP000325182">
    <property type="component" value="Unassembled WGS sequence"/>
</dbReference>
<dbReference type="SMART" id="SM00862">
    <property type="entry name" value="Trans_reg_C"/>
    <property type="match status" value="1"/>
</dbReference>
<comment type="caution">
    <text evidence="16">The sequence shown here is derived from an EMBL/GenBank/DDBJ whole genome shotgun (WGS) entry which is preliminary data.</text>
</comment>
<dbReference type="GO" id="GO:0005829">
    <property type="term" value="C:cytosol"/>
    <property type="evidence" value="ECO:0007669"/>
    <property type="project" value="TreeGrafter"/>
</dbReference>
<evidence type="ECO:0000256" key="12">
    <source>
        <dbReference type="PROSITE-ProRule" id="PRU00169"/>
    </source>
</evidence>
<keyword evidence="5" id="KW-0805">Transcription regulation</keyword>
<evidence type="ECO:0000259" key="15">
    <source>
        <dbReference type="PROSITE" id="PS51755"/>
    </source>
</evidence>
<feature type="modified residue" description="4-aspartylphosphate" evidence="12">
    <location>
        <position position="54"/>
    </location>
</feature>
<keyword evidence="3 12" id="KW-0597">Phosphoprotein</keyword>
<dbReference type="RefSeq" id="WP_148955306.1">
    <property type="nucleotide sequence ID" value="NZ_VTEG01000033.1"/>
</dbReference>
<dbReference type="GO" id="GO:0000156">
    <property type="term" value="F:phosphorelay response regulator activity"/>
    <property type="evidence" value="ECO:0007669"/>
    <property type="project" value="TreeGrafter"/>
</dbReference>
<comment type="subcellular location">
    <subcellularLocation>
        <location evidence="1">Cytoplasm</location>
    </subcellularLocation>
</comment>